<dbReference type="PANTHER" id="PTHR39624">
    <property type="entry name" value="PROTEIN INVOLVED IN RIMO-MEDIATED BETA-METHYLTHIOLATION OF RIBOSOMAL PROTEIN S12 YCAO"/>
    <property type="match status" value="1"/>
</dbReference>
<reference evidence="1" key="1">
    <citation type="submission" date="2020-02" db="EMBL/GenBank/DDBJ databases">
        <authorList>
            <person name="Meier V. D."/>
        </authorList>
    </citation>
    <scope>NUCLEOTIDE SEQUENCE</scope>
    <source>
        <strain evidence="1">AVDCRST_MAG95</strain>
    </source>
</reference>
<dbReference type="EMBL" id="CADCTJ010000982">
    <property type="protein sequence ID" value="CAA9277888.1"/>
    <property type="molecule type" value="Genomic_DNA"/>
</dbReference>
<sequence length="140" mass="15257">MSKVIVSADQNAGMVATVKMGNQHTTIDESSLESDADTGPSPMDYIMSALGSCTVITLQMYAQRKNWPLERAEVELEQSKVLAAADPTGPTTPKRTLIIKKLQLTGDLTPEQIIRLKDISSRCPVQRTLENGLTIETVLV</sequence>
<gene>
    <name evidence="1" type="ORF">AVDCRST_MAG95-3115</name>
</gene>
<organism evidence="1">
    <name type="scientific">uncultured Adhaeribacter sp</name>
    <dbReference type="NCBI Taxonomy" id="448109"/>
    <lineage>
        <taxon>Bacteria</taxon>
        <taxon>Pseudomonadati</taxon>
        <taxon>Bacteroidota</taxon>
        <taxon>Cytophagia</taxon>
        <taxon>Cytophagales</taxon>
        <taxon>Hymenobacteraceae</taxon>
        <taxon>Adhaeribacter</taxon>
        <taxon>environmental samples</taxon>
    </lineage>
</organism>
<dbReference type="InterPro" id="IPR003718">
    <property type="entry name" value="OsmC/Ohr_fam"/>
</dbReference>
<dbReference type="AlphaFoldDB" id="A0A6J4JJ16"/>
<accession>A0A6J4JJ16</accession>
<dbReference type="Pfam" id="PF02566">
    <property type="entry name" value="OsmC"/>
    <property type="match status" value="1"/>
</dbReference>
<dbReference type="PANTHER" id="PTHR39624:SF2">
    <property type="entry name" value="OSMC-LIKE PROTEIN"/>
    <property type="match status" value="1"/>
</dbReference>
<name>A0A6J4JJ16_9BACT</name>
<proteinExistence type="predicted"/>
<dbReference type="InterPro" id="IPR015946">
    <property type="entry name" value="KH_dom-like_a/b"/>
</dbReference>
<dbReference type="Gene3D" id="3.30.300.20">
    <property type="match status" value="1"/>
</dbReference>
<protein>
    <recommendedName>
        <fullName evidence="2">Bll2902 protein</fullName>
    </recommendedName>
</protein>
<evidence type="ECO:0000313" key="1">
    <source>
        <dbReference type="EMBL" id="CAA9277888.1"/>
    </source>
</evidence>
<dbReference type="SUPFAM" id="SSF82784">
    <property type="entry name" value="OsmC-like"/>
    <property type="match status" value="1"/>
</dbReference>
<dbReference type="InterPro" id="IPR036102">
    <property type="entry name" value="OsmC/Ohrsf"/>
</dbReference>
<evidence type="ECO:0008006" key="2">
    <source>
        <dbReference type="Google" id="ProtNLM"/>
    </source>
</evidence>